<sequence length="134" mass="14558">MSGSASPHTVLTRLLDGITNGKWHDLAELYAEDTVIEMPFAKPVPGRLEGREAVRRHFAGAAGLPIEFRVRDLLVHETGDPEVIIAEFSYAGRVISTGRAFVAANAQVIRVRDGLIISSRDYHDYAISGALSAD</sequence>
<reference evidence="2 3" key="1">
    <citation type="submission" date="2019-04" db="EMBL/GenBank/DDBJ databases">
        <title>Streptomyces oryziradicis sp. nov., a novel actinomycete isolated from rhizosphere soil of rice (Oryza sativa L.).</title>
        <authorList>
            <person name="Li C."/>
        </authorList>
    </citation>
    <scope>NUCLEOTIDE SEQUENCE [LARGE SCALE GENOMIC DNA]</scope>
    <source>
        <strain evidence="2 3">NEAU-C40</strain>
    </source>
</reference>
<dbReference type="InterPro" id="IPR032710">
    <property type="entry name" value="NTF2-like_dom_sf"/>
</dbReference>
<dbReference type="EMBL" id="SUMC01000027">
    <property type="protein sequence ID" value="TKA08784.1"/>
    <property type="molecule type" value="Genomic_DNA"/>
</dbReference>
<dbReference type="Pfam" id="PF12680">
    <property type="entry name" value="SnoaL_2"/>
    <property type="match status" value="1"/>
</dbReference>
<dbReference type="RefSeq" id="WP_136726327.1">
    <property type="nucleotide sequence ID" value="NZ_SUMC01000027.1"/>
</dbReference>
<accession>A0A4U0SGN2</accession>
<proteinExistence type="predicted"/>
<keyword evidence="2" id="KW-0413">Isomerase</keyword>
<feature type="domain" description="SnoaL-like" evidence="1">
    <location>
        <begin position="12"/>
        <end position="117"/>
    </location>
</feature>
<evidence type="ECO:0000259" key="1">
    <source>
        <dbReference type="Pfam" id="PF12680"/>
    </source>
</evidence>
<dbReference type="Gene3D" id="3.10.450.50">
    <property type="match status" value="1"/>
</dbReference>
<dbReference type="AlphaFoldDB" id="A0A4U0SGN2"/>
<dbReference type="GO" id="GO:0016853">
    <property type="term" value="F:isomerase activity"/>
    <property type="evidence" value="ECO:0007669"/>
    <property type="project" value="UniProtKB-KW"/>
</dbReference>
<comment type="caution">
    <text evidence="2">The sequence shown here is derived from an EMBL/GenBank/DDBJ whole genome shotgun (WGS) entry which is preliminary data.</text>
</comment>
<protein>
    <submittedName>
        <fullName evidence="2">Ketosteroid isomerase</fullName>
    </submittedName>
</protein>
<dbReference type="Proteomes" id="UP000305778">
    <property type="component" value="Unassembled WGS sequence"/>
</dbReference>
<dbReference type="InterPro" id="IPR037401">
    <property type="entry name" value="SnoaL-like"/>
</dbReference>
<evidence type="ECO:0000313" key="3">
    <source>
        <dbReference type="Proteomes" id="UP000305778"/>
    </source>
</evidence>
<organism evidence="2 3">
    <name type="scientific">Actinacidiphila oryziradicis</name>
    <dbReference type="NCBI Taxonomy" id="2571141"/>
    <lineage>
        <taxon>Bacteria</taxon>
        <taxon>Bacillati</taxon>
        <taxon>Actinomycetota</taxon>
        <taxon>Actinomycetes</taxon>
        <taxon>Kitasatosporales</taxon>
        <taxon>Streptomycetaceae</taxon>
        <taxon>Actinacidiphila</taxon>
    </lineage>
</organism>
<keyword evidence="3" id="KW-1185">Reference proteome</keyword>
<evidence type="ECO:0000313" key="2">
    <source>
        <dbReference type="EMBL" id="TKA08784.1"/>
    </source>
</evidence>
<name>A0A4U0SGN2_9ACTN</name>
<dbReference type="OrthoDB" id="3681559at2"/>
<dbReference type="SUPFAM" id="SSF54427">
    <property type="entry name" value="NTF2-like"/>
    <property type="match status" value="1"/>
</dbReference>
<gene>
    <name evidence="2" type="ORF">FCI23_25815</name>
</gene>